<organism evidence="1 2">
    <name type="scientific">Bowmanella pacifica</name>
    <dbReference type="NCBI Taxonomy" id="502051"/>
    <lineage>
        <taxon>Bacteria</taxon>
        <taxon>Pseudomonadati</taxon>
        <taxon>Pseudomonadota</taxon>
        <taxon>Gammaproteobacteria</taxon>
        <taxon>Alteromonadales</taxon>
        <taxon>Alteromonadaceae</taxon>
        <taxon>Bowmanella</taxon>
    </lineage>
</organism>
<reference evidence="1" key="2">
    <citation type="submission" date="2020-09" db="EMBL/GenBank/DDBJ databases">
        <authorList>
            <person name="Sun Q."/>
            <person name="Zhou Y."/>
        </authorList>
    </citation>
    <scope>NUCLEOTIDE SEQUENCE</scope>
    <source>
        <strain evidence="1">CGMCC 1.7086</strain>
    </source>
</reference>
<keyword evidence="2" id="KW-1185">Reference proteome</keyword>
<dbReference type="Gene3D" id="3.30.1490.300">
    <property type="match status" value="1"/>
</dbReference>
<evidence type="ECO:0008006" key="3">
    <source>
        <dbReference type="Google" id="ProtNLM"/>
    </source>
</evidence>
<dbReference type="AlphaFoldDB" id="A0A917Z2M4"/>
<dbReference type="SUPFAM" id="SSF53067">
    <property type="entry name" value="Actin-like ATPase domain"/>
    <property type="match status" value="1"/>
</dbReference>
<accession>A0A917Z2M4</accession>
<evidence type="ECO:0000313" key="2">
    <source>
        <dbReference type="Proteomes" id="UP000606935"/>
    </source>
</evidence>
<dbReference type="Gene3D" id="3.30.420.40">
    <property type="match status" value="2"/>
</dbReference>
<proteinExistence type="predicted"/>
<dbReference type="Proteomes" id="UP000606935">
    <property type="component" value="Unassembled WGS sequence"/>
</dbReference>
<protein>
    <recommendedName>
        <fullName evidence="3">MSHA biogenesis protein MshI</fullName>
    </recommendedName>
</protein>
<gene>
    <name evidence="1" type="ORF">GCM10010982_26950</name>
</gene>
<dbReference type="InterPro" id="IPR043129">
    <property type="entry name" value="ATPase_NBD"/>
</dbReference>
<reference evidence="1" key="1">
    <citation type="journal article" date="2014" name="Int. J. Syst. Evol. Microbiol.">
        <title>Complete genome sequence of Corynebacterium casei LMG S-19264T (=DSM 44701T), isolated from a smear-ripened cheese.</title>
        <authorList>
            <consortium name="US DOE Joint Genome Institute (JGI-PGF)"/>
            <person name="Walter F."/>
            <person name="Albersmeier A."/>
            <person name="Kalinowski J."/>
            <person name="Ruckert C."/>
        </authorList>
    </citation>
    <scope>NUCLEOTIDE SEQUENCE</scope>
    <source>
        <strain evidence="1">CGMCC 1.7086</strain>
    </source>
</reference>
<name>A0A917Z2M4_9ALTE</name>
<sequence>MHLGWKDVLTSSWRKSTAYFSVGLEFGQHGVMLSLLGLKEGQPYWLDQHKMDSHDWVAALTLWVENHRAANTPCHLVFSTNRYQLLQVDRPPVPELEIVPALSWSVRELLATQDEMQVDYFDMPAQPTGTNKINVVAVPKSLVEDVVQGIAKAGLQLATIGIEELSQCDLLEPHQDAQITLLQEPGEAISLNIIKDSKLYFTRRLRGYEQLSSYGLEQIHQGVADSLSLEIQRSMDYFDSQLRQAPVRKLLLCIDTPFMAELAQLLQEATLLDTQIIEPNLAHADGLSFSSGSLTSLGAAMRQQRGTGE</sequence>
<comment type="caution">
    <text evidence="1">The sequence shown here is derived from an EMBL/GenBank/DDBJ whole genome shotgun (WGS) entry which is preliminary data.</text>
</comment>
<evidence type="ECO:0000313" key="1">
    <source>
        <dbReference type="EMBL" id="GGO71352.1"/>
    </source>
</evidence>
<dbReference type="EMBL" id="BMLS01000004">
    <property type="protein sequence ID" value="GGO71352.1"/>
    <property type="molecule type" value="Genomic_DNA"/>
</dbReference>